<feature type="transmembrane region" description="Helical" evidence="1">
    <location>
        <begin position="87"/>
        <end position="106"/>
    </location>
</feature>
<keyword evidence="1" id="KW-1133">Transmembrane helix</keyword>
<organism evidence="2 3">
    <name type="scientific">Arthrobacter jiangjiafuii</name>
    <dbReference type="NCBI Taxonomy" id="2817475"/>
    <lineage>
        <taxon>Bacteria</taxon>
        <taxon>Bacillati</taxon>
        <taxon>Actinomycetota</taxon>
        <taxon>Actinomycetes</taxon>
        <taxon>Micrococcales</taxon>
        <taxon>Micrococcaceae</taxon>
        <taxon>Arthrobacter</taxon>
    </lineage>
</organism>
<dbReference type="PANTHER" id="PTHR36974:SF1">
    <property type="entry name" value="DOXX FAMILY MEMBRANE PROTEIN"/>
    <property type="match status" value="1"/>
</dbReference>
<sequence length="151" mass="16369">MTRAPLVSALARPSEPTSKARRIGAIALGSFLAFAGTLHLTFARSEFQAQVPDWVPVDDDVVVLLSGVAEISLGAALILLRKRRVPVGLAVAAFFVAIFPGNISQYVTHTDAFGLNSDRDRLIRLFFQPLLVLWALWSTGAWKGLRAAAKK</sequence>
<dbReference type="AlphaFoldDB" id="A0A975M4K6"/>
<keyword evidence="1" id="KW-0812">Transmembrane</keyword>
<dbReference type="KEGG" id="ajg:KKR91_15570"/>
<protein>
    <recommendedName>
        <fullName evidence="4">DoxX family membrane protein</fullName>
    </recommendedName>
</protein>
<dbReference type="EMBL" id="CP076022">
    <property type="protein sequence ID" value="QWC09856.1"/>
    <property type="molecule type" value="Genomic_DNA"/>
</dbReference>
<name>A0A975M4K6_9MICC</name>
<dbReference type="Proteomes" id="UP000676885">
    <property type="component" value="Chromosome"/>
</dbReference>
<feature type="transmembrane region" description="Helical" evidence="1">
    <location>
        <begin position="126"/>
        <end position="145"/>
    </location>
</feature>
<evidence type="ECO:0000256" key="1">
    <source>
        <dbReference type="SAM" id="Phobius"/>
    </source>
</evidence>
<evidence type="ECO:0000313" key="2">
    <source>
        <dbReference type="EMBL" id="QWC09856.1"/>
    </source>
</evidence>
<evidence type="ECO:0000313" key="3">
    <source>
        <dbReference type="Proteomes" id="UP000676885"/>
    </source>
</evidence>
<dbReference type="RefSeq" id="WP_210227473.1">
    <property type="nucleotide sequence ID" value="NZ_CP076022.1"/>
</dbReference>
<dbReference type="PANTHER" id="PTHR36974">
    <property type="entry name" value="MEMBRANE PROTEIN-RELATED"/>
    <property type="match status" value="1"/>
</dbReference>
<gene>
    <name evidence="2" type="ORF">KKR91_15570</name>
</gene>
<accession>A0A975M4K6</accession>
<feature type="transmembrane region" description="Helical" evidence="1">
    <location>
        <begin position="23"/>
        <end position="42"/>
    </location>
</feature>
<keyword evidence="3" id="KW-1185">Reference proteome</keyword>
<proteinExistence type="predicted"/>
<feature type="transmembrane region" description="Helical" evidence="1">
    <location>
        <begin position="62"/>
        <end position="80"/>
    </location>
</feature>
<reference evidence="2 3" key="1">
    <citation type="submission" date="2021-05" db="EMBL/GenBank/DDBJ databases">
        <title>Novel species in genus Arthrobacter.</title>
        <authorList>
            <person name="Zhang G."/>
        </authorList>
    </citation>
    <scope>NUCLEOTIDE SEQUENCE [LARGE SCALE GENOMIC DNA]</scope>
    <source>
        <strain evidence="3">zg-ZUI227</strain>
    </source>
</reference>
<keyword evidence="1" id="KW-0472">Membrane</keyword>
<evidence type="ECO:0008006" key="4">
    <source>
        <dbReference type="Google" id="ProtNLM"/>
    </source>
</evidence>